<dbReference type="EMBL" id="BSUZ01000001">
    <property type="protein sequence ID" value="GMA86279.1"/>
    <property type="molecule type" value="Genomic_DNA"/>
</dbReference>
<dbReference type="InterPro" id="IPR015422">
    <property type="entry name" value="PyrdxlP-dep_Trfase_small"/>
</dbReference>
<comment type="cofactor">
    <cofactor evidence="1">
        <name>pyridoxal 5'-phosphate</name>
        <dbReference type="ChEBI" id="CHEBI:597326"/>
    </cofactor>
</comment>
<evidence type="ECO:0000256" key="6">
    <source>
        <dbReference type="ARBA" id="ARBA00022723"/>
    </source>
</evidence>
<gene>
    <name evidence="12" type="ORF">GCM10025868_15290</name>
</gene>
<protein>
    <recommendedName>
        <fullName evidence="11">Aminotransferase class I/classII large domain-containing protein</fullName>
    </recommendedName>
</protein>
<comment type="similarity">
    <text evidence="9">Belongs to the DyP-type peroxidase family.</text>
</comment>
<evidence type="ECO:0000256" key="5">
    <source>
        <dbReference type="ARBA" id="ARBA00022679"/>
    </source>
</evidence>
<feature type="region of interest" description="Disordered" evidence="10">
    <location>
        <begin position="422"/>
        <end position="453"/>
    </location>
</feature>
<dbReference type="InterPro" id="IPR050881">
    <property type="entry name" value="LL-DAP_aminotransferase"/>
</dbReference>
<evidence type="ECO:0000256" key="10">
    <source>
        <dbReference type="SAM" id="MobiDB-lite"/>
    </source>
</evidence>
<feature type="compositionally biased region" description="Low complexity" evidence="10">
    <location>
        <begin position="112"/>
        <end position="143"/>
    </location>
</feature>
<organism evidence="12 13">
    <name type="scientific">Angustibacter aerolatus</name>
    <dbReference type="NCBI Taxonomy" id="1162965"/>
    <lineage>
        <taxon>Bacteria</taxon>
        <taxon>Bacillati</taxon>
        <taxon>Actinomycetota</taxon>
        <taxon>Actinomycetes</taxon>
        <taxon>Kineosporiales</taxon>
        <taxon>Kineosporiaceae</taxon>
    </lineage>
</organism>
<name>A0ABQ6JEP1_9ACTN</name>
<dbReference type="Gene3D" id="3.90.1150.10">
    <property type="entry name" value="Aspartate Aminotransferase, domain 1"/>
    <property type="match status" value="1"/>
</dbReference>
<keyword evidence="8" id="KW-0408">Iron</keyword>
<feature type="compositionally biased region" description="Low complexity" evidence="10">
    <location>
        <begin position="88"/>
        <end position="105"/>
    </location>
</feature>
<keyword evidence="4" id="KW-0032">Aminotransferase</keyword>
<accession>A0ABQ6JEP1</accession>
<dbReference type="PANTHER" id="PTHR42832">
    <property type="entry name" value="AMINO ACID AMINOTRANSFERASE"/>
    <property type="match status" value="1"/>
</dbReference>
<sequence length="453" mass="47660">MNEVYQRRRDALCDGLDRAGWAVPRPKGTMFAWAPIPEPYSDMGSIEFARHVITECDVALSPGVGFGAQGDGYVRFALIENEQRIAQAARQAAQGPHPAALSGISAPPPPSSAAGAGAAARRPRAGGSPMTATQTPTQAPPDGRAARRRPRPHRWAQTRPAPTGTALRTDENIQGNVLAGFNKDHQPAARAALAGRRRRPRVADRATPRLATSAAVTAFNERFSAARHLTGTDPDLTAVWTNVSFTSAGLTDLAPGAVTDLAAHHDLHRGLKAFLDGAGTPQMCAAVGDAGRSAPEHWLFGRTDTTAHALVTVAADRPVDLDLEVAHQRALAAAHGLTVVFEQEGETLPGAAAGHEHFGFKDGISQPGVIGFDHPDPADPGQVEGSLGTDLVAAGTFVCGYPMDDDAHTVPVPSWMFDGASSSPVAWRRTCPGSGRASRSSSRRCRTPRGTTR</sequence>
<dbReference type="InterPro" id="IPR015424">
    <property type="entry name" value="PyrdxlP-dep_Trfase"/>
</dbReference>
<dbReference type="PROSITE" id="PS51404">
    <property type="entry name" value="DYP_PEROXIDASE"/>
    <property type="match status" value="1"/>
</dbReference>
<evidence type="ECO:0000256" key="9">
    <source>
        <dbReference type="ARBA" id="ARBA00025737"/>
    </source>
</evidence>
<keyword evidence="3" id="KW-0575">Peroxidase</keyword>
<reference evidence="13" key="1">
    <citation type="journal article" date="2019" name="Int. J. Syst. Evol. Microbiol.">
        <title>The Global Catalogue of Microorganisms (GCM) 10K type strain sequencing project: providing services to taxonomists for standard genome sequencing and annotation.</title>
        <authorList>
            <consortium name="The Broad Institute Genomics Platform"/>
            <consortium name="The Broad Institute Genome Sequencing Center for Infectious Disease"/>
            <person name="Wu L."/>
            <person name="Ma J."/>
        </authorList>
    </citation>
    <scope>NUCLEOTIDE SEQUENCE [LARGE SCALE GENOMIC DNA]</scope>
    <source>
        <strain evidence="13">NBRC 108730</strain>
    </source>
</reference>
<feature type="domain" description="Aminotransferase class I/classII large" evidence="11">
    <location>
        <begin position="1"/>
        <end position="82"/>
    </location>
</feature>
<evidence type="ECO:0000313" key="13">
    <source>
        <dbReference type="Proteomes" id="UP001157017"/>
    </source>
</evidence>
<dbReference type="PANTHER" id="PTHR42832:SF1">
    <property type="entry name" value="GLUTAMATE-PYRUVATE AMINOTRANSFERASE ALAC"/>
    <property type="match status" value="1"/>
</dbReference>
<dbReference type="Pfam" id="PF00155">
    <property type="entry name" value="Aminotran_1_2"/>
    <property type="match status" value="1"/>
</dbReference>
<keyword evidence="5" id="KW-0808">Transferase</keyword>
<evidence type="ECO:0000256" key="4">
    <source>
        <dbReference type="ARBA" id="ARBA00022576"/>
    </source>
</evidence>
<evidence type="ECO:0000256" key="8">
    <source>
        <dbReference type="ARBA" id="ARBA00023004"/>
    </source>
</evidence>
<proteinExistence type="inferred from homology"/>
<keyword evidence="13" id="KW-1185">Reference proteome</keyword>
<evidence type="ECO:0000256" key="3">
    <source>
        <dbReference type="ARBA" id="ARBA00022559"/>
    </source>
</evidence>
<evidence type="ECO:0000313" key="12">
    <source>
        <dbReference type="EMBL" id="GMA86279.1"/>
    </source>
</evidence>
<feature type="compositionally biased region" description="Basic residues" evidence="10">
    <location>
        <begin position="146"/>
        <end position="156"/>
    </location>
</feature>
<evidence type="ECO:0000259" key="11">
    <source>
        <dbReference type="Pfam" id="PF00155"/>
    </source>
</evidence>
<evidence type="ECO:0000256" key="7">
    <source>
        <dbReference type="ARBA" id="ARBA00023002"/>
    </source>
</evidence>
<keyword evidence="7" id="KW-0560">Oxidoreductase</keyword>
<dbReference type="InterPro" id="IPR011008">
    <property type="entry name" value="Dimeric_a/b-barrel"/>
</dbReference>
<dbReference type="InterPro" id="IPR004839">
    <property type="entry name" value="Aminotransferase_I/II_large"/>
</dbReference>
<evidence type="ECO:0000256" key="2">
    <source>
        <dbReference type="ARBA" id="ARBA00001970"/>
    </source>
</evidence>
<comment type="caution">
    <text evidence="12">The sequence shown here is derived from an EMBL/GenBank/DDBJ whole genome shotgun (WGS) entry which is preliminary data.</text>
</comment>
<dbReference type="SUPFAM" id="SSF53383">
    <property type="entry name" value="PLP-dependent transferases"/>
    <property type="match status" value="1"/>
</dbReference>
<dbReference type="SUPFAM" id="SSF54909">
    <property type="entry name" value="Dimeric alpha+beta barrel"/>
    <property type="match status" value="1"/>
</dbReference>
<evidence type="ECO:0000256" key="1">
    <source>
        <dbReference type="ARBA" id="ARBA00001933"/>
    </source>
</evidence>
<dbReference type="Proteomes" id="UP001157017">
    <property type="component" value="Unassembled WGS sequence"/>
</dbReference>
<feature type="compositionally biased region" description="Low complexity" evidence="10">
    <location>
        <begin position="431"/>
        <end position="440"/>
    </location>
</feature>
<keyword evidence="6" id="KW-0479">Metal-binding</keyword>
<comment type="cofactor">
    <cofactor evidence="2">
        <name>heme b</name>
        <dbReference type="ChEBI" id="CHEBI:60344"/>
    </cofactor>
</comment>
<feature type="compositionally biased region" description="Basic residues" evidence="10">
    <location>
        <begin position="441"/>
        <end position="453"/>
    </location>
</feature>
<dbReference type="InterPro" id="IPR006314">
    <property type="entry name" value="Dyp_peroxidase"/>
</dbReference>
<feature type="region of interest" description="Disordered" evidence="10">
    <location>
        <begin position="88"/>
        <end position="167"/>
    </location>
</feature>